<organism evidence="2 3">
    <name type="scientific">[Torrubiella] hemipterigena</name>
    <dbReference type="NCBI Taxonomy" id="1531966"/>
    <lineage>
        <taxon>Eukaryota</taxon>
        <taxon>Fungi</taxon>
        <taxon>Dikarya</taxon>
        <taxon>Ascomycota</taxon>
        <taxon>Pezizomycotina</taxon>
        <taxon>Sordariomycetes</taxon>
        <taxon>Hypocreomycetidae</taxon>
        <taxon>Hypocreales</taxon>
        <taxon>Clavicipitaceae</taxon>
        <taxon>Clavicipitaceae incertae sedis</taxon>
        <taxon>'Torrubiella' clade</taxon>
    </lineage>
</organism>
<dbReference type="EMBL" id="CDHN01000005">
    <property type="protein sequence ID" value="CEJ92816.1"/>
    <property type="molecule type" value="Genomic_DNA"/>
</dbReference>
<dbReference type="OrthoDB" id="3473305at2759"/>
<sequence length="349" mass="39319">MAFHQFGLLPAKVRQRIWQLTVAEDEREICLLWPTNLDIGYKNSQVLERLPLFPLTVDTAFPTAMHVCRESRATMQSASSGVRFRASAAAQCSVPFRAYHPALDTLYVGRDSMHLLNMPTMFEASSGVHPTPEQVSAMQPWFDTLKQAKSIAIEGPYLASKIENLMDISWASLKASGQDNPPPHPITIEYVVASSQFDESVAMRYLNFKQPGRRCKLVPLSPEALDRVRIYPTPLGDRDGDPVPVPQAIAGAREIACDYYGVMQGEEDYRNSLEINPCTFVERQPDGTWRECCQERTYKPLNDNFELFGSGPPVQLQDRPDPEVVRIHDVDIAFEPWMDPHTAMPRGPL</sequence>
<proteinExistence type="predicted"/>
<evidence type="ECO:0000313" key="3">
    <source>
        <dbReference type="Proteomes" id="UP000039046"/>
    </source>
</evidence>
<dbReference type="HOGENOM" id="CLU_816804_0_0_1"/>
<dbReference type="AlphaFoldDB" id="A0A0A1T6S5"/>
<evidence type="ECO:0000313" key="2">
    <source>
        <dbReference type="EMBL" id="CEJ92816.1"/>
    </source>
</evidence>
<keyword evidence="3" id="KW-1185">Reference proteome</keyword>
<evidence type="ECO:0000259" key="1">
    <source>
        <dbReference type="Pfam" id="PF20150"/>
    </source>
</evidence>
<dbReference type="InterPro" id="IPR045518">
    <property type="entry name" value="2EXR"/>
</dbReference>
<feature type="domain" description="2EXR" evidence="1">
    <location>
        <begin position="3"/>
        <end position="106"/>
    </location>
</feature>
<accession>A0A0A1T6S5</accession>
<dbReference type="Pfam" id="PF20150">
    <property type="entry name" value="2EXR"/>
    <property type="match status" value="1"/>
</dbReference>
<dbReference type="Proteomes" id="UP000039046">
    <property type="component" value="Unassembled WGS sequence"/>
</dbReference>
<reference evidence="2 3" key="1">
    <citation type="journal article" date="2015" name="Genome Announc.">
        <title>Draft Genome Sequence and Gene Annotation of the Entomopathogenic Fungus Verticillium hemipterigenum.</title>
        <authorList>
            <person name="Horn F."/>
            <person name="Habel A."/>
            <person name="Scharf D.H."/>
            <person name="Dworschak J."/>
            <person name="Brakhage A.A."/>
            <person name="Guthke R."/>
            <person name="Hertweck C."/>
            <person name="Linde J."/>
        </authorList>
    </citation>
    <scope>NUCLEOTIDE SEQUENCE [LARGE SCALE GENOMIC DNA]</scope>
</reference>
<name>A0A0A1T6S5_9HYPO</name>
<gene>
    <name evidence="2" type="ORF">VHEMI08446</name>
</gene>
<protein>
    <recommendedName>
        <fullName evidence="1">2EXR domain-containing protein</fullName>
    </recommendedName>
</protein>